<dbReference type="InterPro" id="IPR016024">
    <property type="entry name" value="ARM-type_fold"/>
</dbReference>
<dbReference type="Proteomes" id="UP000663881">
    <property type="component" value="Unassembled WGS sequence"/>
</dbReference>
<dbReference type="FunFam" id="1.25.10.10:FF:000426">
    <property type="entry name" value="Proteasome 26S subunit, non-ATPase 1"/>
    <property type="match status" value="1"/>
</dbReference>
<dbReference type="GO" id="GO:0034515">
    <property type="term" value="C:proteasome storage granule"/>
    <property type="evidence" value="ECO:0007669"/>
    <property type="project" value="TreeGrafter"/>
</dbReference>
<dbReference type="EMBL" id="CAJOAZ010000170">
    <property type="protein sequence ID" value="CAF3562229.1"/>
    <property type="molecule type" value="Genomic_DNA"/>
</dbReference>
<evidence type="ECO:0000259" key="4">
    <source>
        <dbReference type="Pfam" id="PF21505"/>
    </source>
</evidence>
<dbReference type="GO" id="GO:0005634">
    <property type="term" value="C:nucleus"/>
    <property type="evidence" value="ECO:0007669"/>
    <property type="project" value="TreeGrafter"/>
</dbReference>
<gene>
    <name evidence="5" type="ORF">KXQ929_LOCUS1002</name>
    <name evidence="7" type="ORF">OKA104_LOCUS5969</name>
    <name evidence="6" type="ORF">OXD698_LOCUS4474</name>
</gene>
<feature type="region of interest" description="Disordered" evidence="3">
    <location>
        <begin position="283"/>
        <end position="334"/>
    </location>
</feature>
<evidence type="ECO:0000313" key="7">
    <source>
        <dbReference type="EMBL" id="CAF3588137.1"/>
    </source>
</evidence>
<dbReference type="GO" id="GO:0043161">
    <property type="term" value="P:proteasome-mediated ubiquitin-dependent protein catabolic process"/>
    <property type="evidence" value="ECO:0007669"/>
    <property type="project" value="TreeGrafter"/>
</dbReference>
<evidence type="ECO:0000256" key="1">
    <source>
        <dbReference type="ARBA" id="ARBA00022737"/>
    </source>
</evidence>
<dbReference type="EMBL" id="CAJOAY010000214">
    <property type="protein sequence ID" value="CAF3588137.1"/>
    <property type="molecule type" value="Genomic_DNA"/>
</dbReference>
<dbReference type="PANTHER" id="PTHR10943">
    <property type="entry name" value="26S PROTEASOME NON-ATPASE REGULATORY SUBUNIT"/>
    <property type="match status" value="1"/>
</dbReference>
<evidence type="ECO:0000313" key="5">
    <source>
        <dbReference type="EMBL" id="CAF3518233.1"/>
    </source>
</evidence>
<dbReference type="GO" id="GO:0008540">
    <property type="term" value="C:proteasome regulatory particle, base subcomplex"/>
    <property type="evidence" value="ECO:0007669"/>
    <property type="project" value="TreeGrafter"/>
</dbReference>
<proteinExistence type="predicted"/>
<name>A0A818KRX9_9BILA</name>
<dbReference type="AlphaFoldDB" id="A0A818KRX9"/>
<dbReference type="Gene3D" id="1.25.10.10">
    <property type="entry name" value="Leucine-rich Repeat Variant"/>
    <property type="match status" value="1"/>
</dbReference>
<dbReference type="InterPro" id="IPR011989">
    <property type="entry name" value="ARM-like"/>
</dbReference>
<dbReference type="Pfam" id="PF21505">
    <property type="entry name" value="RPN2_N"/>
    <property type="match status" value="1"/>
</dbReference>
<dbReference type="EMBL" id="CAJOBB010000026">
    <property type="protein sequence ID" value="CAF3518233.1"/>
    <property type="molecule type" value="Genomic_DNA"/>
</dbReference>
<dbReference type="Proteomes" id="UP000663868">
    <property type="component" value="Unassembled WGS sequence"/>
</dbReference>
<dbReference type="PANTHER" id="PTHR10943:SF2">
    <property type="entry name" value="26S PROTEASOME NON-ATPASE REGULATORY SUBUNIT 1"/>
    <property type="match status" value="1"/>
</dbReference>
<reference evidence="6" key="1">
    <citation type="submission" date="2021-02" db="EMBL/GenBank/DDBJ databases">
        <authorList>
            <person name="Nowell W R."/>
        </authorList>
    </citation>
    <scope>NUCLEOTIDE SEQUENCE</scope>
</reference>
<evidence type="ECO:0000313" key="8">
    <source>
        <dbReference type="Proteomes" id="UP000663844"/>
    </source>
</evidence>
<dbReference type="InterPro" id="IPR048570">
    <property type="entry name" value="PSMD1_RPN2_N"/>
</dbReference>
<dbReference type="Proteomes" id="UP000663844">
    <property type="component" value="Unassembled WGS sequence"/>
</dbReference>
<keyword evidence="2" id="KW-0647">Proteasome</keyword>
<evidence type="ECO:0000256" key="3">
    <source>
        <dbReference type="SAM" id="MobiDB-lite"/>
    </source>
</evidence>
<feature type="compositionally biased region" description="Polar residues" evidence="3">
    <location>
        <begin position="290"/>
        <end position="300"/>
    </location>
</feature>
<feature type="domain" description="26S proteasome non-ATPase regulatory subunit 1/RPN2 N-terminal" evidence="4">
    <location>
        <begin position="6"/>
        <end position="273"/>
    </location>
</feature>
<dbReference type="SUPFAM" id="SSF48371">
    <property type="entry name" value="ARM repeat"/>
    <property type="match status" value="1"/>
</dbReference>
<keyword evidence="1" id="KW-0677">Repeat</keyword>
<feature type="compositionally biased region" description="Basic and acidic residues" evidence="3">
    <location>
        <begin position="304"/>
        <end position="334"/>
    </location>
</feature>
<organism evidence="6 8">
    <name type="scientific">Adineta steineri</name>
    <dbReference type="NCBI Taxonomy" id="433720"/>
    <lineage>
        <taxon>Eukaryota</taxon>
        <taxon>Metazoa</taxon>
        <taxon>Spiralia</taxon>
        <taxon>Gnathifera</taxon>
        <taxon>Rotifera</taxon>
        <taxon>Eurotatoria</taxon>
        <taxon>Bdelloidea</taxon>
        <taxon>Adinetida</taxon>
        <taxon>Adinetidae</taxon>
        <taxon>Adineta</taxon>
    </lineage>
</organism>
<dbReference type="Pfam" id="PF01851">
    <property type="entry name" value="PC_rep"/>
    <property type="match status" value="2"/>
</dbReference>
<protein>
    <recommendedName>
        <fullName evidence="4">26S proteasome non-ATPase regulatory subunit 1/RPN2 N-terminal domain-containing protein</fullName>
    </recommendedName>
</protein>
<evidence type="ECO:0000313" key="6">
    <source>
        <dbReference type="EMBL" id="CAF3562229.1"/>
    </source>
</evidence>
<evidence type="ECO:0000256" key="2">
    <source>
        <dbReference type="ARBA" id="ARBA00022942"/>
    </source>
</evidence>
<comment type="caution">
    <text evidence="6">The sequence shown here is derived from an EMBL/GenBank/DDBJ whole genome shotgun (WGS) entry which is preliminary data.</text>
</comment>
<dbReference type="InterPro" id="IPR002015">
    <property type="entry name" value="Proteasome/cyclosome_rpt"/>
</dbReference>
<sequence length="652" mass="72691">MQLSITSAGGILSLLDENTEKGPVYALHRLNAIVDVFWPEISDSISKVESLYEDENFKHRELAALVSSKVYYHLGSLDNALTYALGAGRLFDVNDKTEYVETIIAHCIDKYTKLQVEKFQSDGTAHVQIDQRLEDIVNRMFQRCFDDKKYKQAIGIALETRRIDIFEKAIKEANQPNEMLTYAFKVTMQLLQNRKFRTVVLRTLVRLYLNLQVPDFINCLIFLDDPDQVADILQSLVRGTTDQMLMAYQIGFDLYESATQQFLNKIQDALRVQAPIPIILDKQQNKDEQQGTAGTESMETNQDETSRQSTEESTTAKDKQTLEQEHKDKVNSLSQEEKQLQDRIEKILNILSGVITIGVHMQFLIKNNHADLLILKQIKDAVRNSVCHTATVIANGYMLSGTTSDQFFRDNLEWLARATNWAKFTAAASLGVIHKGHIKEALNLMSAYLPKDSTGNSPYAEGGGLYALGLIHANHGGDIIDYLINQLRSNAAQTDTVRHGACLGLGLAAMGTARSDVYELLKSNLLLEDAVAGEAAGLAMGLVMLGTGSAQAIDDMVQYAQETQHEKILRGLAIGIALVQYGRLEEADALIEQLQRDKDPILRRSAMYTVAMAYCGTGNNAAVRKLLHVAVSDVNDDVRRSAVESLGFLMFR</sequence>
<accession>A0A818KRX9</accession>